<keyword evidence="1" id="KW-0853">WD repeat</keyword>
<dbReference type="Proteomes" id="UP000593562">
    <property type="component" value="Unassembled WGS sequence"/>
</dbReference>
<dbReference type="PANTHER" id="PTHR19858:SF0">
    <property type="entry name" value="PERIODIC TRYPTOPHAN PROTEIN 2 HOMOLOG"/>
    <property type="match status" value="1"/>
</dbReference>
<sequence length="128" mass="14307">MTDRTSAANSSSGKCFSTLCYSADGSYIFAKGSSKYICMYDIADQAVDAALDENKPNRALILSLRLNEDGLIKKFIFAVRPVDIPAVASAMPHRYLQRLIDAFADLLESCPHLEFILCWCQEAMQRSW</sequence>
<keyword evidence="5" id="KW-1185">Reference proteome</keyword>
<feature type="domain" description="Small-subunit processome Utp12" evidence="3">
    <location>
        <begin position="67"/>
        <end position="123"/>
    </location>
</feature>
<name>A0A7J7CYD6_TRIWF</name>
<dbReference type="GO" id="GO:0000462">
    <property type="term" value="P:maturation of SSU-rRNA from tricistronic rRNA transcript (SSU-rRNA, 5.8S rRNA, LSU-rRNA)"/>
    <property type="evidence" value="ECO:0007669"/>
    <property type="project" value="TreeGrafter"/>
</dbReference>
<evidence type="ECO:0000256" key="2">
    <source>
        <dbReference type="ARBA" id="ARBA00022737"/>
    </source>
</evidence>
<dbReference type="PANTHER" id="PTHR19858">
    <property type="entry name" value="WD40 REPEAT PROTEIN"/>
    <property type="match status" value="1"/>
</dbReference>
<dbReference type="GO" id="GO:0034388">
    <property type="term" value="C:Pwp2p-containing subcomplex of 90S preribosome"/>
    <property type="evidence" value="ECO:0007669"/>
    <property type="project" value="TreeGrafter"/>
</dbReference>
<keyword evidence="2" id="KW-0677">Repeat</keyword>
<dbReference type="AlphaFoldDB" id="A0A7J7CYD6"/>
<organism evidence="4 5">
    <name type="scientific">Tripterygium wilfordii</name>
    <name type="common">Thunder God vine</name>
    <dbReference type="NCBI Taxonomy" id="458696"/>
    <lineage>
        <taxon>Eukaryota</taxon>
        <taxon>Viridiplantae</taxon>
        <taxon>Streptophyta</taxon>
        <taxon>Embryophyta</taxon>
        <taxon>Tracheophyta</taxon>
        <taxon>Spermatophyta</taxon>
        <taxon>Magnoliopsida</taxon>
        <taxon>eudicotyledons</taxon>
        <taxon>Gunneridae</taxon>
        <taxon>Pentapetalae</taxon>
        <taxon>rosids</taxon>
        <taxon>fabids</taxon>
        <taxon>Celastrales</taxon>
        <taxon>Celastraceae</taxon>
        <taxon>Tripterygium</taxon>
    </lineage>
</organism>
<dbReference type="Pfam" id="PF04003">
    <property type="entry name" value="Utp12"/>
    <property type="match status" value="1"/>
</dbReference>
<proteinExistence type="predicted"/>
<evidence type="ECO:0000313" key="5">
    <source>
        <dbReference type="Proteomes" id="UP000593562"/>
    </source>
</evidence>
<dbReference type="InterPro" id="IPR027145">
    <property type="entry name" value="PWP2"/>
</dbReference>
<gene>
    <name evidence="4" type="ORF">HS088_TW12G00310</name>
</gene>
<dbReference type="InterPro" id="IPR007148">
    <property type="entry name" value="SSU_processome_Utp12"/>
</dbReference>
<dbReference type="InParanoid" id="A0A7J7CYD6"/>
<evidence type="ECO:0000313" key="4">
    <source>
        <dbReference type="EMBL" id="KAF5739111.1"/>
    </source>
</evidence>
<comment type="caution">
    <text evidence="4">The sequence shown here is derived from an EMBL/GenBank/DDBJ whole genome shotgun (WGS) entry which is preliminary data.</text>
</comment>
<accession>A0A7J7CYD6</accession>
<dbReference type="GO" id="GO:0032040">
    <property type="term" value="C:small-subunit processome"/>
    <property type="evidence" value="ECO:0007669"/>
    <property type="project" value="TreeGrafter"/>
</dbReference>
<protein>
    <recommendedName>
        <fullName evidence="3">Small-subunit processome Utp12 domain-containing protein</fullName>
    </recommendedName>
</protein>
<evidence type="ECO:0000256" key="1">
    <source>
        <dbReference type="ARBA" id="ARBA00022574"/>
    </source>
</evidence>
<dbReference type="EMBL" id="JAAARO010000012">
    <property type="protein sequence ID" value="KAF5739111.1"/>
    <property type="molecule type" value="Genomic_DNA"/>
</dbReference>
<reference evidence="4 5" key="1">
    <citation type="journal article" date="2020" name="Nat. Commun.">
        <title>Genome of Tripterygium wilfordii and identification of cytochrome P450 involved in triptolide biosynthesis.</title>
        <authorList>
            <person name="Tu L."/>
            <person name="Su P."/>
            <person name="Zhang Z."/>
            <person name="Gao L."/>
            <person name="Wang J."/>
            <person name="Hu T."/>
            <person name="Zhou J."/>
            <person name="Zhang Y."/>
            <person name="Zhao Y."/>
            <person name="Liu Y."/>
            <person name="Song Y."/>
            <person name="Tong Y."/>
            <person name="Lu Y."/>
            <person name="Yang J."/>
            <person name="Xu C."/>
            <person name="Jia M."/>
            <person name="Peters R.J."/>
            <person name="Huang L."/>
            <person name="Gao W."/>
        </authorList>
    </citation>
    <scope>NUCLEOTIDE SEQUENCE [LARGE SCALE GENOMIC DNA]</scope>
    <source>
        <strain evidence="5">cv. XIE 37</strain>
        <tissue evidence="4">Leaf</tissue>
    </source>
</reference>
<dbReference type="GO" id="GO:0000028">
    <property type="term" value="P:ribosomal small subunit assembly"/>
    <property type="evidence" value="ECO:0007669"/>
    <property type="project" value="TreeGrafter"/>
</dbReference>
<evidence type="ECO:0000259" key="3">
    <source>
        <dbReference type="Pfam" id="PF04003"/>
    </source>
</evidence>